<evidence type="ECO:0000256" key="1">
    <source>
        <dbReference type="SAM" id="MobiDB-lite"/>
    </source>
</evidence>
<protein>
    <recommendedName>
        <fullName evidence="4">Mos1 transposase HTH domain-containing protein</fullName>
    </recommendedName>
</protein>
<name>A0ABQ8S7J8_PERAM</name>
<dbReference type="PANTHER" id="PTHR46060:SF1">
    <property type="entry name" value="MARINER MOS1 TRANSPOSASE-LIKE PROTEIN"/>
    <property type="match status" value="1"/>
</dbReference>
<feature type="region of interest" description="Disordered" evidence="1">
    <location>
        <begin position="48"/>
        <end position="81"/>
    </location>
</feature>
<comment type="caution">
    <text evidence="2">The sequence shown here is derived from an EMBL/GenBank/DDBJ whole genome shotgun (WGS) entry which is preliminary data.</text>
</comment>
<evidence type="ECO:0000313" key="3">
    <source>
        <dbReference type="Proteomes" id="UP001148838"/>
    </source>
</evidence>
<dbReference type="InterPro" id="IPR052709">
    <property type="entry name" value="Transposase-MT_Hybrid"/>
</dbReference>
<accession>A0ABQ8S7J8</accession>
<dbReference type="Proteomes" id="UP001148838">
    <property type="component" value="Unassembled WGS sequence"/>
</dbReference>
<dbReference type="PANTHER" id="PTHR46060">
    <property type="entry name" value="MARINER MOS1 TRANSPOSASE-LIKE PROTEIN"/>
    <property type="match status" value="1"/>
</dbReference>
<feature type="compositionally biased region" description="Basic and acidic residues" evidence="1">
    <location>
        <begin position="48"/>
        <end position="59"/>
    </location>
</feature>
<evidence type="ECO:0008006" key="4">
    <source>
        <dbReference type="Google" id="ProtNLM"/>
    </source>
</evidence>
<keyword evidence="3" id="KW-1185">Reference proteome</keyword>
<reference evidence="2 3" key="1">
    <citation type="journal article" date="2022" name="Allergy">
        <title>Genome assembly and annotation of Periplaneta americana reveal a comprehensive cockroach allergen profile.</title>
        <authorList>
            <person name="Wang L."/>
            <person name="Xiong Q."/>
            <person name="Saelim N."/>
            <person name="Wang L."/>
            <person name="Nong W."/>
            <person name="Wan A.T."/>
            <person name="Shi M."/>
            <person name="Liu X."/>
            <person name="Cao Q."/>
            <person name="Hui J.H.L."/>
            <person name="Sookrung N."/>
            <person name="Leung T.F."/>
            <person name="Tungtrongchitr A."/>
            <person name="Tsui S.K.W."/>
        </authorList>
    </citation>
    <scope>NUCLEOTIDE SEQUENCE [LARGE SCALE GENOMIC DNA]</scope>
    <source>
        <strain evidence="2">PWHHKU_190912</strain>
    </source>
</reference>
<dbReference type="EMBL" id="JAJSOF020000033">
    <property type="protein sequence ID" value="KAJ4430019.1"/>
    <property type="molecule type" value="Genomic_DNA"/>
</dbReference>
<evidence type="ECO:0000313" key="2">
    <source>
        <dbReference type="EMBL" id="KAJ4430019.1"/>
    </source>
</evidence>
<organism evidence="2 3">
    <name type="scientific">Periplaneta americana</name>
    <name type="common">American cockroach</name>
    <name type="synonym">Blatta americana</name>
    <dbReference type="NCBI Taxonomy" id="6978"/>
    <lineage>
        <taxon>Eukaryota</taxon>
        <taxon>Metazoa</taxon>
        <taxon>Ecdysozoa</taxon>
        <taxon>Arthropoda</taxon>
        <taxon>Hexapoda</taxon>
        <taxon>Insecta</taxon>
        <taxon>Pterygota</taxon>
        <taxon>Neoptera</taxon>
        <taxon>Polyneoptera</taxon>
        <taxon>Dictyoptera</taxon>
        <taxon>Blattodea</taxon>
        <taxon>Blattoidea</taxon>
        <taxon>Blattidae</taxon>
        <taxon>Blattinae</taxon>
        <taxon>Periplaneta</taxon>
    </lineage>
</organism>
<proteinExistence type="predicted"/>
<gene>
    <name evidence="2" type="ORF">ANN_22227</name>
</gene>
<sequence>MAGLCEGGNEPPGSLKATAAIHLEITAVYGNIMSDRTVRRWCREFRDGRTNIHDEERSGRPSVMNDEPIAKETQGVEETNDQINTVIVADAAAADDDDDDDDDDDND</sequence>